<evidence type="ECO:0000313" key="1">
    <source>
        <dbReference type="EMBL" id="MBW0552193.1"/>
    </source>
</evidence>
<dbReference type="Proteomes" id="UP000765509">
    <property type="component" value="Unassembled WGS sequence"/>
</dbReference>
<sequence>MHPRRVIRRIPTHSWKTLDCQYSDWLFSWLGGQLDCRRSFARAWKPEANQCGVASARPLIAEDGYVCVGIFHWGQRIPWAGGLFRRSFIHASGKDPDANIGGLLPASNTIGLNVYVAHGSRPAPPLIMPHIPPGSPVGVSQQKTSRKIKLMFGGTPPNISHPPTHKHPHSEIAL</sequence>
<comment type="caution">
    <text evidence="1">The sequence shown here is derived from an EMBL/GenBank/DDBJ whole genome shotgun (WGS) entry which is preliminary data.</text>
</comment>
<keyword evidence="2" id="KW-1185">Reference proteome</keyword>
<dbReference type="AlphaFoldDB" id="A0A9Q3IY92"/>
<accession>A0A9Q3IY92</accession>
<protein>
    <submittedName>
        <fullName evidence="1">Uncharacterized protein</fullName>
    </submittedName>
</protein>
<reference evidence="1" key="1">
    <citation type="submission" date="2021-03" db="EMBL/GenBank/DDBJ databases">
        <title>Draft genome sequence of rust myrtle Austropuccinia psidii MF-1, a brazilian biotype.</title>
        <authorList>
            <person name="Quecine M.C."/>
            <person name="Pachon D.M.R."/>
            <person name="Bonatelli M.L."/>
            <person name="Correr F.H."/>
            <person name="Franceschini L.M."/>
            <person name="Leite T.F."/>
            <person name="Margarido G.R.A."/>
            <person name="Almeida C.A."/>
            <person name="Ferrarezi J.A."/>
            <person name="Labate C.A."/>
        </authorList>
    </citation>
    <scope>NUCLEOTIDE SEQUENCE</scope>
    <source>
        <strain evidence="1">MF-1</strain>
    </source>
</reference>
<evidence type="ECO:0000313" key="2">
    <source>
        <dbReference type="Proteomes" id="UP000765509"/>
    </source>
</evidence>
<name>A0A9Q3IY92_9BASI</name>
<proteinExistence type="predicted"/>
<dbReference type="EMBL" id="AVOT02058287">
    <property type="protein sequence ID" value="MBW0552193.1"/>
    <property type="molecule type" value="Genomic_DNA"/>
</dbReference>
<gene>
    <name evidence="1" type="ORF">O181_091908</name>
</gene>
<organism evidence="1 2">
    <name type="scientific">Austropuccinia psidii MF-1</name>
    <dbReference type="NCBI Taxonomy" id="1389203"/>
    <lineage>
        <taxon>Eukaryota</taxon>
        <taxon>Fungi</taxon>
        <taxon>Dikarya</taxon>
        <taxon>Basidiomycota</taxon>
        <taxon>Pucciniomycotina</taxon>
        <taxon>Pucciniomycetes</taxon>
        <taxon>Pucciniales</taxon>
        <taxon>Sphaerophragmiaceae</taxon>
        <taxon>Austropuccinia</taxon>
    </lineage>
</organism>